<feature type="compositionally biased region" description="Polar residues" evidence="1">
    <location>
        <begin position="123"/>
        <end position="132"/>
    </location>
</feature>
<evidence type="ECO:0000256" key="1">
    <source>
        <dbReference type="SAM" id="MobiDB-lite"/>
    </source>
</evidence>
<organism evidence="2 3">
    <name type="scientific">Portunus trituberculatus</name>
    <name type="common">Swimming crab</name>
    <name type="synonym">Neptunus trituberculatus</name>
    <dbReference type="NCBI Taxonomy" id="210409"/>
    <lineage>
        <taxon>Eukaryota</taxon>
        <taxon>Metazoa</taxon>
        <taxon>Ecdysozoa</taxon>
        <taxon>Arthropoda</taxon>
        <taxon>Crustacea</taxon>
        <taxon>Multicrustacea</taxon>
        <taxon>Malacostraca</taxon>
        <taxon>Eumalacostraca</taxon>
        <taxon>Eucarida</taxon>
        <taxon>Decapoda</taxon>
        <taxon>Pleocyemata</taxon>
        <taxon>Brachyura</taxon>
        <taxon>Eubrachyura</taxon>
        <taxon>Portunoidea</taxon>
        <taxon>Portunidae</taxon>
        <taxon>Portuninae</taxon>
        <taxon>Portunus</taxon>
    </lineage>
</organism>
<gene>
    <name evidence="2" type="ORF">E2C01_027991</name>
</gene>
<dbReference type="EMBL" id="VSRR010003088">
    <property type="protein sequence ID" value="MPC34596.1"/>
    <property type="molecule type" value="Genomic_DNA"/>
</dbReference>
<dbReference type="Proteomes" id="UP000324222">
    <property type="component" value="Unassembled WGS sequence"/>
</dbReference>
<protein>
    <submittedName>
        <fullName evidence="2">Uncharacterized protein</fullName>
    </submittedName>
</protein>
<feature type="region of interest" description="Disordered" evidence="1">
    <location>
        <begin position="119"/>
        <end position="139"/>
    </location>
</feature>
<dbReference type="AlphaFoldDB" id="A0A5B7EN14"/>
<proteinExistence type="predicted"/>
<sequence>MSPQPGIRAWGSRILTPRTPRLLHVLSPSPLPSQMTCACHGVCCDTCCTSRQDRDTPAASRPPNTTLPGRDGFIAQLKDVLRVHRSRSLEPPRMNQRVALVTGQRTNVGSLLVQHHHHYTSRLEPSTTSTALPQPYPPSRHDLAATATLAPRKLLGNQA</sequence>
<evidence type="ECO:0000313" key="3">
    <source>
        <dbReference type="Proteomes" id="UP000324222"/>
    </source>
</evidence>
<comment type="caution">
    <text evidence="2">The sequence shown here is derived from an EMBL/GenBank/DDBJ whole genome shotgun (WGS) entry which is preliminary data.</text>
</comment>
<keyword evidence="3" id="KW-1185">Reference proteome</keyword>
<reference evidence="2 3" key="1">
    <citation type="submission" date="2019-05" db="EMBL/GenBank/DDBJ databases">
        <title>Another draft genome of Portunus trituberculatus and its Hox gene families provides insights of decapod evolution.</title>
        <authorList>
            <person name="Jeong J.-H."/>
            <person name="Song I."/>
            <person name="Kim S."/>
            <person name="Choi T."/>
            <person name="Kim D."/>
            <person name="Ryu S."/>
            <person name="Kim W."/>
        </authorList>
    </citation>
    <scope>NUCLEOTIDE SEQUENCE [LARGE SCALE GENOMIC DNA]</scope>
    <source>
        <tissue evidence="2">Muscle</tissue>
    </source>
</reference>
<evidence type="ECO:0000313" key="2">
    <source>
        <dbReference type="EMBL" id="MPC34596.1"/>
    </source>
</evidence>
<accession>A0A5B7EN14</accession>
<name>A0A5B7EN14_PORTR</name>